<dbReference type="Pfam" id="PF04294">
    <property type="entry name" value="VanW"/>
    <property type="match status" value="1"/>
</dbReference>
<accession>A0A0G0TSF0</accession>
<dbReference type="InterPro" id="IPR007391">
    <property type="entry name" value="Vancomycin_resist_VanW"/>
</dbReference>
<evidence type="ECO:0000313" key="1">
    <source>
        <dbReference type="EMBL" id="KKR49985.1"/>
    </source>
</evidence>
<comment type="caution">
    <text evidence="1">The sequence shown here is derived from an EMBL/GenBank/DDBJ whole genome shotgun (WGS) entry which is preliminary data.</text>
</comment>
<dbReference type="EMBL" id="LBYI01000016">
    <property type="protein sequence ID" value="KKR49985.1"/>
    <property type="molecule type" value="Genomic_DNA"/>
</dbReference>
<evidence type="ECO:0008006" key="3">
    <source>
        <dbReference type="Google" id="ProtNLM"/>
    </source>
</evidence>
<proteinExistence type="predicted"/>
<name>A0A0G0TSF0_9BACT</name>
<dbReference type="Proteomes" id="UP000034531">
    <property type="component" value="Unassembled WGS sequence"/>
</dbReference>
<organism evidence="1 2">
    <name type="scientific">Candidatus Curtissbacteria bacterium GW2011_GWA1_40_16</name>
    <dbReference type="NCBI Taxonomy" id="1618405"/>
    <lineage>
        <taxon>Bacteria</taxon>
        <taxon>Candidatus Curtissiibacteriota</taxon>
    </lineage>
</organism>
<reference evidence="1 2" key="1">
    <citation type="journal article" date="2015" name="Nature">
        <title>rRNA introns, odd ribosomes, and small enigmatic genomes across a large radiation of phyla.</title>
        <authorList>
            <person name="Brown C.T."/>
            <person name="Hug L.A."/>
            <person name="Thomas B.C."/>
            <person name="Sharon I."/>
            <person name="Castelle C.J."/>
            <person name="Singh A."/>
            <person name="Wilkins M.J."/>
            <person name="Williams K.H."/>
            <person name="Banfield J.F."/>
        </authorList>
    </citation>
    <scope>NUCLEOTIDE SEQUENCE [LARGE SCALE GENOMIC DNA]</scope>
</reference>
<sequence length="190" mass="21451">MLPIVMSVIVAFLPPNQAVLGASRTELASRSFSLENRYDNKFVNDVFKYNILLTVKYMGDSFTLQPGETFAFHDQVLSEYKEKVVKTTNAHFNYQDGFKSDGLLYGDGVCHLASLLYWAAKDAGLTTFYFANHNFAKINDVPREYGVSIKFMPGDPSGSARQNLYITNDFDVPVTFTFIYDGVNLTIKIY</sequence>
<protein>
    <recommendedName>
        <fullName evidence="3">VanW family protein</fullName>
    </recommendedName>
</protein>
<dbReference type="AlphaFoldDB" id="A0A0G0TSF0"/>
<evidence type="ECO:0000313" key="2">
    <source>
        <dbReference type="Proteomes" id="UP000034531"/>
    </source>
</evidence>
<gene>
    <name evidence="1" type="ORF">UT84_C0016G0014</name>
</gene>